<feature type="compositionally biased region" description="Polar residues" evidence="5">
    <location>
        <begin position="109"/>
        <end position="123"/>
    </location>
</feature>
<dbReference type="PANTHER" id="PTHR47678:SF4">
    <property type="entry name" value="SHOCK PROTEIN 70 (HSP70)-INTERACTING PROTEIN, PUTATIVE-RELATED"/>
    <property type="match status" value="1"/>
</dbReference>
<dbReference type="SMART" id="SM00356">
    <property type="entry name" value="ZnF_C3H1"/>
    <property type="match status" value="1"/>
</dbReference>
<dbReference type="Pfam" id="PF00076">
    <property type="entry name" value="RRM_1"/>
    <property type="match status" value="1"/>
</dbReference>
<dbReference type="Pfam" id="PF13414">
    <property type="entry name" value="TPR_11"/>
    <property type="match status" value="1"/>
</dbReference>
<keyword evidence="1 2" id="KW-0694">RNA-binding</keyword>
<dbReference type="Gene3D" id="1.25.40.10">
    <property type="entry name" value="Tetratricopeptide repeat domain"/>
    <property type="match status" value="1"/>
</dbReference>
<dbReference type="SMART" id="SM00028">
    <property type="entry name" value="TPR"/>
    <property type="match status" value="3"/>
</dbReference>
<dbReference type="PANTHER" id="PTHR47678">
    <property type="entry name" value="TETRATRICOPEPTIDE REPEAT PROTEIN 31"/>
    <property type="match status" value="1"/>
</dbReference>
<dbReference type="SUPFAM" id="SSF46934">
    <property type="entry name" value="UBA-like"/>
    <property type="match status" value="1"/>
</dbReference>
<dbReference type="GO" id="GO:0003723">
    <property type="term" value="F:RNA binding"/>
    <property type="evidence" value="ECO:0007669"/>
    <property type="project" value="UniProtKB-UniRule"/>
</dbReference>
<evidence type="ECO:0000256" key="4">
    <source>
        <dbReference type="PROSITE-ProRule" id="PRU00723"/>
    </source>
</evidence>
<dbReference type="AlphaFoldDB" id="A0A1B6MQ56"/>
<dbReference type="InterPro" id="IPR035979">
    <property type="entry name" value="RBD_domain_sf"/>
</dbReference>
<evidence type="ECO:0000256" key="5">
    <source>
        <dbReference type="SAM" id="MobiDB-lite"/>
    </source>
</evidence>
<dbReference type="PROSITE" id="PS50103">
    <property type="entry name" value="ZF_C3H1"/>
    <property type="match status" value="1"/>
</dbReference>
<evidence type="ECO:0000313" key="9">
    <source>
        <dbReference type="EMBL" id="JAT38064.1"/>
    </source>
</evidence>
<evidence type="ECO:0000256" key="3">
    <source>
        <dbReference type="PROSITE-ProRule" id="PRU00339"/>
    </source>
</evidence>
<feature type="repeat" description="TPR" evidence="3">
    <location>
        <begin position="177"/>
        <end position="210"/>
    </location>
</feature>
<dbReference type="CDD" id="cd00590">
    <property type="entry name" value="RRM_SF"/>
    <property type="match status" value="1"/>
</dbReference>
<feature type="domain" description="C3H1-type" evidence="8">
    <location>
        <begin position="513"/>
        <end position="540"/>
    </location>
</feature>
<name>A0A1B6MQ56_9HEMI</name>
<dbReference type="GO" id="GO:0008270">
    <property type="term" value="F:zinc ion binding"/>
    <property type="evidence" value="ECO:0007669"/>
    <property type="project" value="UniProtKB-KW"/>
</dbReference>
<reference evidence="9" key="1">
    <citation type="submission" date="2015-11" db="EMBL/GenBank/DDBJ databases">
        <title>De novo transcriptome assembly of four potential Pierce s Disease insect vectors from Arizona vineyards.</title>
        <authorList>
            <person name="Tassone E.E."/>
        </authorList>
    </citation>
    <scope>NUCLEOTIDE SEQUENCE</scope>
</reference>
<dbReference type="PROSITE" id="PS50005">
    <property type="entry name" value="TPR"/>
    <property type="match status" value="3"/>
</dbReference>
<sequence>MNKTDFFNERHRVLFEVIQQHAREIMMSDRSYSPDLSPIRKRSISPTKCRKGETRVLPSERFCGNKTNYDELAERNAQQLIKQEEEAKLKSEKKRAKKEREKQKKKEIQPNNSKSHNNSDNIINKASSEMDNLTLNSDKDTDVLDLSAAFVSKAVKKVINTTAVPELPKQKKEIKDVNSIINDAINYEKSNNYKEAVLLLSEAINLSPRRIDLILKRSHLYYELAKFEKSIQDSQKVLQYSPNNADAHYRLGEAHFALNNLAEAETAFENLLSLNSHCDESKNRLFSIRIKQLEGMGYHPNEAFTALFKSKNKLINEAVDFLTSLENGEEITEEIYYSDEDESEEEEQEQEEDYKEESDGARENLVFAASKPIITVDNKSKLLIDPSNPLKCCSLFVGNLKEGITCQELHCLFTKFGEIESISLMEPNTYAFVNFVESTSASRAMEALQGSCWLVSTNNPLTIKYPTNVINSIIRKLKDPELMKKYITPRFKPTPKKQPFVNKGPAGARPRATPKTEECFYWRNTGCSYGNQCSYLHIPGHKGIDFNT</sequence>
<dbReference type="InterPro" id="IPR015940">
    <property type="entry name" value="UBA"/>
</dbReference>
<dbReference type="InterPro" id="IPR009060">
    <property type="entry name" value="UBA-like_sf"/>
</dbReference>
<dbReference type="InterPro" id="IPR012677">
    <property type="entry name" value="Nucleotide-bd_a/b_plait_sf"/>
</dbReference>
<keyword evidence="4" id="KW-0479">Metal-binding</keyword>
<feature type="region of interest" description="Disordered" evidence="5">
    <location>
        <begin position="29"/>
        <end position="51"/>
    </location>
</feature>
<feature type="region of interest" description="Disordered" evidence="5">
    <location>
        <begin position="84"/>
        <end position="123"/>
    </location>
</feature>
<dbReference type="SMART" id="SM00360">
    <property type="entry name" value="RRM"/>
    <property type="match status" value="1"/>
</dbReference>
<dbReference type="SUPFAM" id="SSF54928">
    <property type="entry name" value="RNA-binding domain, RBD"/>
    <property type="match status" value="1"/>
</dbReference>
<feature type="repeat" description="TPR" evidence="3">
    <location>
        <begin position="211"/>
        <end position="244"/>
    </location>
</feature>
<keyword evidence="3" id="KW-0802">TPR repeat</keyword>
<keyword evidence="4" id="KW-0862">Zinc</keyword>
<dbReference type="InterPro" id="IPR019734">
    <property type="entry name" value="TPR_rpt"/>
</dbReference>
<accession>A0A1B6MQ56</accession>
<dbReference type="EMBL" id="GEBQ01001913">
    <property type="protein sequence ID" value="JAT38064.1"/>
    <property type="molecule type" value="Transcribed_RNA"/>
</dbReference>
<evidence type="ECO:0000256" key="2">
    <source>
        <dbReference type="PROSITE-ProRule" id="PRU00176"/>
    </source>
</evidence>
<organism evidence="9">
    <name type="scientific">Graphocephala atropunctata</name>
    <dbReference type="NCBI Taxonomy" id="36148"/>
    <lineage>
        <taxon>Eukaryota</taxon>
        <taxon>Metazoa</taxon>
        <taxon>Ecdysozoa</taxon>
        <taxon>Arthropoda</taxon>
        <taxon>Hexapoda</taxon>
        <taxon>Insecta</taxon>
        <taxon>Pterygota</taxon>
        <taxon>Neoptera</taxon>
        <taxon>Paraneoptera</taxon>
        <taxon>Hemiptera</taxon>
        <taxon>Auchenorrhyncha</taxon>
        <taxon>Membracoidea</taxon>
        <taxon>Cicadellidae</taxon>
        <taxon>Cicadellinae</taxon>
        <taxon>Cicadellini</taxon>
        <taxon>Graphocephala</taxon>
    </lineage>
</organism>
<gene>
    <name evidence="9" type="ORF">g.46329</name>
</gene>
<keyword evidence="4" id="KW-0863">Zinc-finger</keyword>
<dbReference type="PROSITE" id="PS50030">
    <property type="entry name" value="UBA"/>
    <property type="match status" value="1"/>
</dbReference>
<evidence type="ECO:0000259" key="6">
    <source>
        <dbReference type="PROSITE" id="PS50030"/>
    </source>
</evidence>
<evidence type="ECO:0000256" key="1">
    <source>
        <dbReference type="ARBA" id="ARBA00022884"/>
    </source>
</evidence>
<dbReference type="Gene3D" id="3.30.70.330">
    <property type="match status" value="1"/>
</dbReference>
<dbReference type="InterPro" id="IPR011990">
    <property type="entry name" value="TPR-like_helical_dom_sf"/>
</dbReference>
<protein>
    <recommendedName>
        <fullName evidence="10">C3H1-type domain-containing protein</fullName>
    </recommendedName>
</protein>
<dbReference type="SUPFAM" id="SSF48452">
    <property type="entry name" value="TPR-like"/>
    <property type="match status" value="1"/>
</dbReference>
<evidence type="ECO:0000259" key="7">
    <source>
        <dbReference type="PROSITE" id="PS50102"/>
    </source>
</evidence>
<feature type="domain" description="UBA" evidence="6">
    <location>
        <begin position="277"/>
        <end position="325"/>
    </location>
</feature>
<feature type="compositionally biased region" description="Acidic residues" evidence="5">
    <location>
        <begin position="337"/>
        <end position="356"/>
    </location>
</feature>
<dbReference type="InterPro" id="IPR000504">
    <property type="entry name" value="RRM_dom"/>
</dbReference>
<evidence type="ECO:0000259" key="8">
    <source>
        <dbReference type="PROSITE" id="PS50103"/>
    </source>
</evidence>
<feature type="compositionally biased region" description="Basic and acidic residues" evidence="5">
    <location>
        <begin position="98"/>
        <end position="108"/>
    </location>
</feature>
<feature type="zinc finger region" description="C3H1-type" evidence="4">
    <location>
        <begin position="513"/>
        <end position="540"/>
    </location>
</feature>
<evidence type="ECO:0008006" key="10">
    <source>
        <dbReference type="Google" id="ProtNLM"/>
    </source>
</evidence>
<feature type="domain" description="RRM" evidence="7">
    <location>
        <begin position="393"/>
        <end position="468"/>
    </location>
</feature>
<feature type="repeat" description="TPR" evidence="3">
    <location>
        <begin position="245"/>
        <end position="278"/>
    </location>
</feature>
<proteinExistence type="predicted"/>
<dbReference type="InterPro" id="IPR000571">
    <property type="entry name" value="Znf_CCCH"/>
</dbReference>
<dbReference type="PROSITE" id="PS50102">
    <property type="entry name" value="RRM"/>
    <property type="match status" value="1"/>
</dbReference>
<feature type="region of interest" description="Disordered" evidence="5">
    <location>
        <begin position="337"/>
        <end position="361"/>
    </location>
</feature>